<evidence type="ECO:0000256" key="9">
    <source>
        <dbReference type="SAM" id="Phobius"/>
    </source>
</evidence>
<dbReference type="FunFam" id="1.10.287.130:FF:000001">
    <property type="entry name" value="Two-component sensor histidine kinase"/>
    <property type="match status" value="1"/>
</dbReference>
<dbReference type="InterPro" id="IPR003594">
    <property type="entry name" value="HATPase_dom"/>
</dbReference>
<dbReference type="FunFam" id="3.30.565.10:FF:000006">
    <property type="entry name" value="Sensor histidine kinase WalK"/>
    <property type="match status" value="1"/>
</dbReference>
<dbReference type="InterPro" id="IPR050736">
    <property type="entry name" value="Sensor_HK_Regulatory"/>
</dbReference>
<name>A0A8J8B109_9FIRM</name>
<evidence type="ECO:0000256" key="5">
    <source>
        <dbReference type="ARBA" id="ARBA00022679"/>
    </source>
</evidence>
<protein>
    <recommendedName>
        <fullName evidence="3">histidine kinase</fullName>
        <ecNumber evidence="3">2.7.13.3</ecNumber>
    </recommendedName>
</protein>
<dbReference type="InterPro" id="IPR001610">
    <property type="entry name" value="PAC"/>
</dbReference>
<keyword evidence="8 9" id="KW-0472">Membrane</keyword>
<dbReference type="InterPro" id="IPR004358">
    <property type="entry name" value="Sig_transdc_His_kin-like_C"/>
</dbReference>
<feature type="transmembrane region" description="Helical" evidence="9">
    <location>
        <begin position="44"/>
        <end position="64"/>
    </location>
</feature>
<evidence type="ECO:0000256" key="8">
    <source>
        <dbReference type="ARBA" id="ARBA00023136"/>
    </source>
</evidence>
<keyword evidence="5" id="KW-0808">Transferase</keyword>
<dbReference type="CDD" id="cd00075">
    <property type="entry name" value="HATPase"/>
    <property type="match status" value="1"/>
</dbReference>
<dbReference type="InterPro" id="IPR005467">
    <property type="entry name" value="His_kinase_dom"/>
</dbReference>
<evidence type="ECO:0000256" key="2">
    <source>
        <dbReference type="ARBA" id="ARBA00004370"/>
    </source>
</evidence>
<evidence type="ECO:0000256" key="3">
    <source>
        <dbReference type="ARBA" id="ARBA00012438"/>
    </source>
</evidence>
<keyword evidence="7" id="KW-0902">Two-component regulatory system</keyword>
<comment type="catalytic activity">
    <reaction evidence="1">
        <text>ATP + protein L-histidine = ADP + protein N-phospho-L-histidine.</text>
        <dbReference type="EC" id="2.7.13.3"/>
    </reaction>
</comment>
<dbReference type="AlphaFoldDB" id="A0A8J8B109"/>
<dbReference type="InterPro" id="IPR000700">
    <property type="entry name" value="PAS-assoc_C"/>
</dbReference>
<reference evidence="12" key="2">
    <citation type="submission" date="2021-04" db="EMBL/GenBank/DDBJ databases">
        <authorList>
            <person name="Liu J."/>
        </authorList>
    </citation>
    <scope>NUCLEOTIDE SEQUENCE</scope>
    <source>
        <strain evidence="12">BAD-6</strain>
    </source>
</reference>
<dbReference type="SMART" id="SM00387">
    <property type="entry name" value="HATPase_c"/>
    <property type="match status" value="1"/>
</dbReference>
<comment type="caution">
    <text evidence="12">The sequence shown here is derived from an EMBL/GenBank/DDBJ whole genome shotgun (WGS) entry which is preliminary data.</text>
</comment>
<evidence type="ECO:0000256" key="4">
    <source>
        <dbReference type="ARBA" id="ARBA00022553"/>
    </source>
</evidence>
<dbReference type="PANTHER" id="PTHR43711">
    <property type="entry name" value="TWO-COMPONENT HISTIDINE KINASE"/>
    <property type="match status" value="1"/>
</dbReference>
<dbReference type="SMART" id="SM00388">
    <property type="entry name" value="HisKA"/>
    <property type="match status" value="1"/>
</dbReference>
<dbReference type="SUPFAM" id="SSF55785">
    <property type="entry name" value="PYP-like sensor domain (PAS domain)"/>
    <property type="match status" value="1"/>
</dbReference>
<evidence type="ECO:0000259" key="11">
    <source>
        <dbReference type="PROSITE" id="PS50113"/>
    </source>
</evidence>
<dbReference type="GO" id="GO:0016020">
    <property type="term" value="C:membrane"/>
    <property type="evidence" value="ECO:0007669"/>
    <property type="project" value="UniProtKB-SubCell"/>
</dbReference>
<reference evidence="12" key="1">
    <citation type="submission" date="2021-04" db="EMBL/GenBank/DDBJ databases">
        <title>Sinoanaerobacter chloroacetimidivorans sp. nov., an obligate anaerobic bacterium isolated from anaerobic sludge.</title>
        <authorList>
            <person name="Bao Y."/>
        </authorList>
    </citation>
    <scope>NUCLEOTIDE SEQUENCE</scope>
    <source>
        <strain evidence="12">BAD-6</strain>
    </source>
</reference>
<organism evidence="12 13">
    <name type="scientific">Sinanaerobacter chloroacetimidivorans</name>
    <dbReference type="NCBI Taxonomy" id="2818044"/>
    <lineage>
        <taxon>Bacteria</taxon>
        <taxon>Bacillati</taxon>
        <taxon>Bacillota</taxon>
        <taxon>Clostridia</taxon>
        <taxon>Peptostreptococcales</taxon>
        <taxon>Anaerovoracaceae</taxon>
        <taxon>Sinanaerobacter</taxon>
    </lineage>
</organism>
<feature type="domain" description="Histidine kinase" evidence="10">
    <location>
        <begin position="213"/>
        <end position="441"/>
    </location>
</feature>
<proteinExistence type="predicted"/>
<keyword evidence="13" id="KW-1185">Reference proteome</keyword>
<dbReference type="Pfam" id="PF00512">
    <property type="entry name" value="HisKA"/>
    <property type="match status" value="1"/>
</dbReference>
<dbReference type="PANTHER" id="PTHR43711:SF1">
    <property type="entry name" value="HISTIDINE KINASE 1"/>
    <property type="match status" value="1"/>
</dbReference>
<dbReference type="Pfam" id="PF02518">
    <property type="entry name" value="HATPase_c"/>
    <property type="match status" value="1"/>
</dbReference>
<dbReference type="InterPro" id="IPR036890">
    <property type="entry name" value="HATPase_C_sf"/>
</dbReference>
<gene>
    <name evidence="12" type="ORF">KCX82_05455</name>
</gene>
<evidence type="ECO:0000256" key="1">
    <source>
        <dbReference type="ARBA" id="ARBA00000085"/>
    </source>
</evidence>
<dbReference type="NCBIfam" id="TIGR00229">
    <property type="entry name" value="sensory_box"/>
    <property type="match status" value="1"/>
</dbReference>
<evidence type="ECO:0000256" key="7">
    <source>
        <dbReference type="ARBA" id="ARBA00023012"/>
    </source>
</evidence>
<dbReference type="CDD" id="cd00082">
    <property type="entry name" value="HisKA"/>
    <property type="match status" value="1"/>
</dbReference>
<dbReference type="PRINTS" id="PR00344">
    <property type="entry name" value="BCTRLSENSOR"/>
</dbReference>
<dbReference type="InterPro" id="IPR003661">
    <property type="entry name" value="HisK_dim/P_dom"/>
</dbReference>
<dbReference type="InterPro" id="IPR035965">
    <property type="entry name" value="PAS-like_dom_sf"/>
</dbReference>
<keyword evidence="9" id="KW-0812">Transmembrane</keyword>
<dbReference type="Gene3D" id="1.10.287.130">
    <property type="match status" value="1"/>
</dbReference>
<dbReference type="InterPro" id="IPR013655">
    <property type="entry name" value="PAS_fold_3"/>
</dbReference>
<dbReference type="InterPro" id="IPR000014">
    <property type="entry name" value="PAS"/>
</dbReference>
<feature type="transmembrane region" description="Helical" evidence="9">
    <location>
        <begin position="12"/>
        <end position="32"/>
    </location>
</feature>
<dbReference type="Gene3D" id="3.30.565.10">
    <property type="entry name" value="Histidine kinase-like ATPase, C-terminal domain"/>
    <property type="match status" value="1"/>
</dbReference>
<dbReference type="EC" id="2.7.13.3" evidence="3"/>
<dbReference type="Pfam" id="PF08447">
    <property type="entry name" value="PAS_3"/>
    <property type="match status" value="1"/>
</dbReference>
<evidence type="ECO:0000256" key="6">
    <source>
        <dbReference type="ARBA" id="ARBA00022777"/>
    </source>
</evidence>
<evidence type="ECO:0000313" key="12">
    <source>
        <dbReference type="EMBL" id="MBR0597307.1"/>
    </source>
</evidence>
<evidence type="ECO:0000313" key="13">
    <source>
        <dbReference type="Proteomes" id="UP000675664"/>
    </source>
</evidence>
<evidence type="ECO:0000259" key="10">
    <source>
        <dbReference type="PROSITE" id="PS50109"/>
    </source>
</evidence>
<sequence>MQDNFISKPSKDIVFDITAWAFIIWGIHKGFYDFVTPGYDSSTWNYISSILLTNILNISLVLTYSAQNNNEIRKSENLYRLLTENSKDIIANIKLYPEIRYLYLSPAIQYVTGFEAPDFYNDPKLFSEIIPEPDRTQYFDYLLNSSNSDGIFLFRLSRKDKKEIWLEQHSTIFYDENHNPAYIEAIIRDVTARKRVEERLFNSESSRKKLIANISHELNTPITSIIGYLSIIQDNLLSSPANYLEYIKICMDKSLTLKALIQDLFELSKLESGQIRFHYAKINAYEFFQEMISKLSIDIKKSCTWDIQITSSHLKDFILIDKMRMEQVFRNLINNSLNHMDSAGHIVFSYGNKKGAELPYRIKDDDSYIIIGIKDNGTGISPEELPNIFDRFYRCSNSSSIKGTGLGLSICKEIITIHNGIIWAESIETVGTTLYITLPVI</sequence>
<keyword evidence="6 12" id="KW-0418">Kinase</keyword>
<dbReference type="SMART" id="SM00086">
    <property type="entry name" value="PAC"/>
    <property type="match status" value="1"/>
</dbReference>
<comment type="subcellular location">
    <subcellularLocation>
        <location evidence="2">Membrane</location>
    </subcellularLocation>
</comment>
<dbReference type="Proteomes" id="UP000675664">
    <property type="component" value="Unassembled WGS sequence"/>
</dbReference>
<dbReference type="EMBL" id="JAGSND010000003">
    <property type="protein sequence ID" value="MBR0597307.1"/>
    <property type="molecule type" value="Genomic_DNA"/>
</dbReference>
<dbReference type="SUPFAM" id="SSF47384">
    <property type="entry name" value="Homodimeric domain of signal transducing histidine kinase"/>
    <property type="match status" value="1"/>
</dbReference>
<dbReference type="CDD" id="cd00130">
    <property type="entry name" value="PAS"/>
    <property type="match status" value="1"/>
</dbReference>
<accession>A0A8J8B109</accession>
<keyword evidence="4" id="KW-0597">Phosphoprotein</keyword>
<dbReference type="Gene3D" id="3.30.450.20">
    <property type="entry name" value="PAS domain"/>
    <property type="match status" value="1"/>
</dbReference>
<feature type="domain" description="PAC" evidence="11">
    <location>
        <begin position="150"/>
        <end position="202"/>
    </location>
</feature>
<dbReference type="PROSITE" id="PS50109">
    <property type="entry name" value="HIS_KIN"/>
    <property type="match status" value="1"/>
</dbReference>
<dbReference type="InterPro" id="IPR036097">
    <property type="entry name" value="HisK_dim/P_sf"/>
</dbReference>
<dbReference type="PROSITE" id="PS50113">
    <property type="entry name" value="PAC"/>
    <property type="match status" value="1"/>
</dbReference>
<keyword evidence="9" id="KW-1133">Transmembrane helix</keyword>
<dbReference type="SUPFAM" id="SSF55874">
    <property type="entry name" value="ATPase domain of HSP90 chaperone/DNA topoisomerase II/histidine kinase"/>
    <property type="match status" value="1"/>
</dbReference>
<dbReference type="GO" id="GO:0000155">
    <property type="term" value="F:phosphorelay sensor kinase activity"/>
    <property type="evidence" value="ECO:0007669"/>
    <property type="project" value="InterPro"/>
</dbReference>